<evidence type="ECO:0000313" key="5">
    <source>
        <dbReference type="EMBL" id="MFD2416215.1"/>
    </source>
</evidence>
<name>A0ABW5FQ06_9PSEU</name>
<feature type="domain" description="Prepilin type IV endopeptidase peptidase" evidence="4">
    <location>
        <begin position="69"/>
        <end position="175"/>
    </location>
</feature>
<feature type="transmembrane region" description="Helical" evidence="3">
    <location>
        <begin position="155"/>
        <end position="179"/>
    </location>
</feature>
<keyword evidence="5" id="KW-0378">Hydrolase</keyword>
<sequence>MNVAMPIVFLIAGGAAGALARRLLSRARSPAPVPFFAVVATTGALSAVVAWRQGSGAWPAWWLPVPLLVTFLAVPLAITDLRYRRLPDVLTVPAYPLCGLALVMAALSGAGGGLVARAVAGGLLFGGAHLVVHLMSRRSLGAGDVKLAGVLGTALAAVGWAALVVGAAVAALVTVLLALRHRWRRNGVPHGPGLLAATWLVTVFPGTGSEVVRFGWAR</sequence>
<evidence type="ECO:0000313" key="6">
    <source>
        <dbReference type="Proteomes" id="UP001597417"/>
    </source>
</evidence>
<feature type="transmembrane region" description="Helical" evidence="3">
    <location>
        <begin position="90"/>
        <end position="107"/>
    </location>
</feature>
<dbReference type="Gene3D" id="1.20.120.1220">
    <property type="match status" value="1"/>
</dbReference>
<accession>A0ABW5FQ06</accession>
<dbReference type="PANTHER" id="PTHR30487">
    <property type="entry name" value="TYPE 4 PREPILIN-LIKE PROTEINS LEADER PEPTIDE-PROCESSING ENZYME"/>
    <property type="match status" value="1"/>
</dbReference>
<evidence type="ECO:0000259" key="4">
    <source>
        <dbReference type="Pfam" id="PF01478"/>
    </source>
</evidence>
<organism evidence="5 6">
    <name type="scientific">Amycolatopsis pigmentata</name>
    <dbReference type="NCBI Taxonomy" id="450801"/>
    <lineage>
        <taxon>Bacteria</taxon>
        <taxon>Bacillati</taxon>
        <taxon>Actinomycetota</taxon>
        <taxon>Actinomycetes</taxon>
        <taxon>Pseudonocardiales</taxon>
        <taxon>Pseudonocardiaceae</taxon>
        <taxon>Amycolatopsis</taxon>
    </lineage>
</organism>
<dbReference type="InterPro" id="IPR050882">
    <property type="entry name" value="Prepilin_peptidase/N-MTase"/>
</dbReference>
<feature type="transmembrane region" description="Helical" evidence="3">
    <location>
        <begin position="30"/>
        <end position="51"/>
    </location>
</feature>
<dbReference type="RefSeq" id="WP_378262712.1">
    <property type="nucleotide sequence ID" value="NZ_JBHUKR010000004.1"/>
</dbReference>
<keyword evidence="3" id="KW-0472">Membrane</keyword>
<feature type="transmembrane region" description="Helical" evidence="3">
    <location>
        <begin position="114"/>
        <end position="135"/>
    </location>
</feature>
<dbReference type="EMBL" id="JBHUKR010000004">
    <property type="protein sequence ID" value="MFD2416215.1"/>
    <property type="molecule type" value="Genomic_DNA"/>
</dbReference>
<dbReference type="Pfam" id="PF01478">
    <property type="entry name" value="Peptidase_A24"/>
    <property type="match status" value="1"/>
</dbReference>
<keyword evidence="6" id="KW-1185">Reference proteome</keyword>
<comment type="similarity">
    <text evidence="1 2">Belongs to the peptidase A24 family.</text>
</comment>
<reference evidence="6" key="1">
    <citation type="journal article" date="2019" name="Int. J. Syst. Evol. Microbiol.">
        <title>The Global Catalogue of Microorganisms (GCM) 10K type strain sequencing project: providing services to taxonomists for standard genome sequencing and annotation.</title>
        <authorList>
            <consortium name="The Broad Institute Genomics Platform"/>
            <consortium name="The Broad Institute Genome Sequencing Center for Infectious Disease"/>
            <person name="Wu L."/>
            <person name="Ma J."/>
        </authorList>
    </citation>
    <scope>NUCLEOTIDE SEQUENCE [LARGE SCALE GENOMIC DNA]</scope>
    <source>
        <strain evidence="6">CGMCC 4.7645</strain>
    </source>
</reference>
<keyword evidence="3" id="KW-1133">Transmembrane helix</keyword>
<dbReference type="EC" id="3.4.23.43" evidence="5"/>
<protein>
    <submittedName>
        <fullName evidence="5">Prepilin peptidase</fullName>
        <ecNumber evidence="5">3.4.23.43</ecNumber>
    </submittedName>
</protein>
<feature type="transmembrane region" description="Helical" evidence="3">
    <location>
        <begin position="58"/>
        <end position="78"/>
    </location>
</feature>
<proteinExistence type="inferred from homology"/>
<keyword evidence="3" id="KW-0812">Transmembrane</keyword>
<evidence type="ECO:0000256" key="2">
    <source>
        <dbReference type="RuleBase" id="RU003793"/>
    </source>
</evidence>
<dbReference type="InterPro" id="IPR014032">
    <property type="entry name" value="Peptidase_A24A_bac"/>
</dbReference>
<dbReference type="Proteomes" id="UP001597417">
    <property type="component" value="Unassembled WGS sequence"/>
</dbReference>
<evidence type="ECO:0000256" key="1">
    <source>
        <dbReference type="ARBA" id="ARBA00005801"/>
    </source>
</evidence>
<dbReference type="GO" id="GO:0004190">
    <property type="term" value="F:aspartic-type endopeptidase activity"/>
    <property type="evidence" value="ECO:0007669"/>
    <property type="project" value="UniProtKB-EC"/>
</dbReference>
<comment type="caution">
    <text evidence="5">The sequence shown here is derived from an EMBL/GenBank/DDBJ whole genome shotgun (WGS) entry which is preliminary data.</text>
</comment>
<gene>
    <name evidence="5" type="ORF">ACFSXZ_07730</name>
</gene>
<dbReference type="PANTHER" id="PTHR30487:SF0">
    <property type="entry name" value="PREPILIN LEADER PEPTIDASE_N-METHYLTRANSFERASE-RELATED"/>
    <property type="match status" value="1"/>
</dbReference>
<evidence type="ECO:0000256" key="3">
    <source>
        <dbReference type="SAM" id="Phobius"/>
    </source>
</evidence>
<dbReference type="InterPro" id="IPR000045">
    <property type="entry name" value="Prepilin_IV_endopep_pep"/>
</dbReference>
<dbReference type="PRINTS" id="PR00864">
    <property type="entry name" value="PREPILNPTASE"/>
</dbReference>